<gene>
    <name evidence="2" type="ORF">M0638_11030</name>
</gene>
<evidence type="ECO:0000313" key="3">
    <source>
        <dbReference type="Proteomes" id="UP001139516"/>
    </source>
</evidence>
<dbReference type="PROSITE" id="PS51257">
    <property type="entry name" value="PROKAR_LIPOPROTEIN"/>
    <property type="match status" value="1"/>
</dbReference>
<dbReference type="AlphaFoldDB" id="A0A9X1Y6L0"/>
<keyword evidence="3" id="KW-1185">Reference proteome</keyword>
<evidence type="ECO:0000313" key="2">
    <source>
        <dbReference type="EMBL" id="MCK8784914.1"/>
    </source>
</evidence>
<reference evidence="2" key="1">
    <citation type="submission" date="2022-04" db="EMBL/GenBank/DDBJ databases">
        <title>Roseomonas acroporae sp. nov., isolated from coral Acropora digitifera.</title>
        <authorList>
            <person name="Sun H."/>
        </authorList>
    </citation>
    <scope>NUCLEOTIDE SEQUENCE</scope>
    <source>
        <strain evidence="2">NAR14</strain>
    </source>
</reference>
<organism evidence="2 3">
    <name type="scientific">Roseomonas acroporae</name>
    <dbReference type="NCBI Taxonomy" id="2937791"/>
    <lineage>
        <taxon>Bacteria</taxon>
        <taxon>Pseudomonadati</taxon>
        <taxon>Pseudomonadota</taxon>
        <taxon>Alphaproteobacteria</taxon>
        <taxon>Acetobacterales</taxon>
        <taxon>Roseomonadaceae</taxon>
        <taxon>Roseomonas</taxon>
    </lineage>
</organism>
<name>A0A9X1Y6L0_9PROT</name>
<comment type="caution">
    <text evidence="2">The sequence shown here is derived from an EMBL/GenBank/DDBJ whole genome shotgun (WGS) entry which is preliminary data.</text>
</comment>
<evidence type="ECO:0000256" key="1">
    <source>
        <dbReference type="SAM" id="SignalP"/>
    </source>
</evidence>
<dbReference type="Proteomes" id="UP001139516">
    <property type="component" value="Unassembled WGS sequence"/>
</dbReference>
<dbReference type="RefSeq" id="WP_248667039.1">
    <property type="nucleotide sequence ID" value="NZ_JALPRX010000043.1"/>
</dbReference>
<dbReference type="EMBL" id="JALPRX010000043">
    <property type="protein sequence ID" value="MCK8784914.1"/>
    <property type="molecule type" value="Genomic_DNA"/>
</dbReference>
<feature type="signal peptide" evidence="1">
    <location>
        <begin position="1"/>
        <end position="20"/>
    </location>
</feature>
<protein>
    <recommendedName>
        <fullName evidence="4">Lipoprotein</fullName>
    </recommendedName>
</protein>
<feature type="chain" id="PRO_5040980559" description="Lipoprotein" evidence="1">
    <location>
        <begin position="21"/>
        <end position="143"/>
    </location>
</feature>
<accession>A0A9X1Y6L0</accession>
<proteinExistence type="predicted"/>
<keyword evidence="1" id="KW-0732">Signal</keyword>
<evidence type="ECO:0008006" key="4">
    <source>
        <dbReference type="Google" id="ProtNLM"/>
    </source>
</evidence>
<sequence length="143" mass="14624">MLRKTHLALFAATLGVAACAADPTPPAPMAVVTPPPAPPAETVTVPNALFRGRASLTVGQRDICIPQEMPFTIRVNNGTATLNAGAGRAATSPIASDGTVNFSTGVWTMTGKFGTDGFSGQAQRESCGYTAAAAVPLPARRRS</sequence>